<feature type="chain" id="PRO_5002061716" description="Secreted protein" evidence="1">
    <location>
        <begin position="23"/>
        <end position="75"/>
    </location>
</feature>
<keyword evidence="1" id="KW-0732">Signal</keyword>
<proteinExistence type="predicted"/>
<sequence length="75" mass="7829">MFFRSFVLTTTGLPIVSVPVLSKTMQSTLCTLSRACPPLIRTPCEAPTPVATITAVGVASPKAQGQAITITDIPN</sequence>
<dbReference type="EMBL" id="GBRH01207788">
    <property type="protein sequence ID" value="JAD90107.1"/>
    <property type="molecule type" value="Transcribed_RNA"/>
</dbReference>
<evidence type="ECO:0000313" key="2">
    <source>
        <dbReference type="EMBL" id="JAD90107.1"/>
    </source>
</evidence>
<evidence type="ECO:0000256" key="1">
    <source>
        <dbReference type="SAM" id="SignalP"/>
    </source>
</evidence>
<organism evidence="2">
    <name type="scientific">Arundo donax</name>
    <name type="common">Giant reed</name>
    <name type="synonym">Donax arundinaceus</name>
    <dbReference type="NCBI Taxonomy" id="35708"/>
    <lineage>
        <taxon>Eukaryota</taxon>
        <taxon>Viridiplantae</taxon>
        <taxon>Streptophyta</taxon>
        <taxon>Embryophyta</taxon>
        <taxon>Tracheophyta</taxon>
        <taxon>Spermatophyta</taxon>
        <taxon>Magnoliopsida</taxon>
        <taxon>Liliopsida</taxon>
        <taxon>Poales</taxon>
        <taxon>Poaceae</taxon>
        <taxon>PACMAD clade</taxon>
        <taxon>Arundinoideae</taxon>
        <taxon>Arundineae</taxon>
        <taxon>Arundo</taxon>
    </lineage>
</organism>
<accession>A0A0A9E2C7</accession>
<reference evidence="2" key="1">
    <citation type="submission" date="2014-09" db="EMBL/GenBank/DDBJ databases">
        <authorList>
            <person name="Magalhaes I.L.F."/>
            <person name="Oliveira U."/>
            <person name="Santos F.R."/>
            <person name="Vidigal T.H.D.A."/>
            <person name="Brescovit A.D."/>
            <person name="Santos A.J."/>
        </authorList>
    </citation>
    <scope>NUCLEOTIDE SEQUENCE</scope>
    <source>
        <tissue evidence="2">Shoot tissue taken approximately 20 cm above the soil surface</tissue>
    </source>
</reference>
<evidence type="ECO:0008006" key="3">
    <source>
        <dbReference type="Google" id="ProtNLM"/>
    </source>
</evidence>
<dbReference type="AlphaFoldDB" id="A0A0A9E2C7"/>
<reference evidence="2" key="2">
    <citation type="journal article" date="2015" name="Data Brief">
        <title>Shoot transcriptome of the giant reed, Arundo donax.</title>
        <authorList>
            <person name="Barrero R.A."/>
            <person name="Guerrero F.D."/>
            <person name="Moolhuijzen P."/>
            <person name="Goolsby J.A."/>
            <person name="Tidwell J."/>
            <person name="Bellgard S.E."/>
            <person name="Bellgard M.I."/>
        </authorList>
    </citation>
    <scope>NUCLEOTIDE SEQUENCE</scope>
    <source>
        <tissue evidence="2">Shoot tissue taken approximately 20 cm above the soil surface</tissue>
    </source>
</reference>
<feature type="signal peptide" evidence="1">
    <location>
        <begin position="1"/>
        <end position="22"/>
    </location>
</feature>
<name>A0A0A9E2C7_ARUDO</name>
<protein>
    <recommendedName>
        <fullName evidence="3">Secreted protein</fullName>
    </recommendedName>
</protein>